<dbReference type="PANTHER" id="PTHR35790">
    <property type="entry name" value="HTH-TYPE TRANSCRIPTIONAL REGULATOR PCHR"/>
    <property type="match status" value="1"/>
</dbReference>
<dbReference type="SMART" id="SM00347">
    <property type="entry name" value="HTH_MARR"/>
    <property type="match status" value="1"/>
</dbReference>
<dbReference type="GO" id="GO:0003677">
    <property type="term" value="F:DNA binding"/>
    <property type="evidence" value="ECO:0007669"/>
    <property type="project" value="UniProtKB-KW"/>
</dbReference>
<dbReference type="InterPro" id="IPR000835">
    <property type="entry name" value="HTH_MarR-typ"/>
</dbReference>
<dbReference type="Pfam" id="PF12802">
    <property type="entry name" value="MarR_2"/>
    <property type="match status" value="1"/>
</dbReference>
<keyword evidence="6" id="KW-1185">Reference proteome</keyword>
<dbReference type="InterPro" id="IPR036388">
    <property type="entry name" value="WH-like_DNA-bd_sf"/>
</dbReference>
<evidence type="ECO:0000259" key="4">
    <source>
        <dbReference type="PROSITE" id="PS50995"/>
    </source>
</evidence>
<feature type="domain" description="HTH marR-type" evidence="4">
    <location>
        <begin position="1"/>
        <end position="130"/>
    </location>
</feature>
<evidence type="ECO:0000313" key="6">
    <source>
        <dbReference type="Proteomes" id="UP000297564"/>
    </source>
</evidence>
<dbReference type="InterPro" id="IPR052067">
    <property type="entry name" value="Metal_resp_HTH_trans_reg"/>
</dbReference>
<dbReference type="GO" id="GO:0003700">
    <property type="term" value="F:DNA-binding transcription factor activity"/>
    <property type="evidence" value="ECO:0007669"/>
    <property type="project" value="InterPro"/>
</dbReference>
<proteinExistence type="predicted"/>
<dbReference type="SUPFAM" id="SSF46785">
    <property type="entry name" value="Winged helix' DNA-binding domain"/>
    <property type="match status" value="1"/>
</dbReference>
<dbReference type="Gene3D" id="1.10.10.10">
    <property type="entry name" value="Winged helix-like DNA-binding domain superfamily/Winged helix DNA-binding domain"/>
    <property type="match status" value="1"/>
</dbReference>
<dbReference type="AlphaFoldDB" id="A0A4Z0BI33"/>
<dbReference type="Proteomes" id="UP000297564">
    <property type="component" value="Unassembled WGS sequence"/>
</dbReference>
<sequence length="142" mass="16023">MVARTASALRRTITLPYAERFGLTVSEWRMLSVLAEAGEMSFSELVVQSVADKAQVSRTLKLMQERGLVALEGSEGNPRWKQLRCRITAKGKALYEEVMPFAQRSQAAMLLTLSREERIAMYRALKRLREVCERSGPIDGSE</sequence>
<reference evidence="5 6" key="1">
    <citation type="submission" date="2019-03" db="EMBL/GenBank/DDBJ databases">
        <title>Ramlibacter rhizophilus CCTCC AB2015357, whole genome shotgun sequence.</title>
        <authorList>
            <person name="Zhang X."/>
            <person name="Feng G."/>
            <person name="Zhu H."/>
        </authorList>
    </citation>
    <scope>NUCLEOTIDE SEQUENCE [LARGE SCALE GENOMIC DNA]</scope>
    <source>
        <strain evidence="5 6">CCTCC AB2015357</strain>
    </source>
</reference>
<keyword evidence="2" id="KW-0238">DNA-binding</keyword>
<dbReference type="PROSITE" id="PS50995">
    <property type="entry name" value="HTH_MARR_2"/>
    <property type="match status" value="1"/>
</dbReference>
<evidence type="ECO:0000256" key="2">
    <source>
        <dbReference type="ARBA" id="ARBA00023125"/>
    </source>
</evidence>
<dbReference type="EMBL" id="SMLL01000007">
    <property type="protein sequence ID" value="TFY97548.1"/>
    <property type="molecule type" value="Genomic_DNA"/>
</dbReference>
<evidence type="ECO:0000256" key="1">
    <source>
        <dbReference type="ARBA" id="ARBA00023015"/>
    </source>
</evidence>
<dbReference type="PANTHER" id="PTHR35790:SF4">
    <property type="entry name" value="HTH-TYPE TRANSCRIPTIONAL REGULATOR PCHR"/>
    <property type="match status" value="1"/>
</dbReference>
<comment type="caution">
    <text evidence="5">The sequence shown here is derived from an EMBL/GenBank/DDBJ whole genome shotgun (WGS) entry which is preliminary data.</text>
</comment>
<dbReference type="OrthoDB" id="8906692at2"/>
<keyword evidence="1" id="KW-0805">Transcription regulation</keyword>
<gene>
    <name evidence="5" type="ORF">EZ242_17165</name>
</gene>
<accession>A0A4Z0BI33</accession>
<keyword evidence="3" id="KW-0804">Transcription</keyword>
<evidence type="ECO:0000313" key="5">
    <source>
        <dbReference type="EMBL" id="TFY97548.1"/>
    </source>
</evidence>
<name>A0A4Z0BI33_9BURK</name>
<dbReference type="InterPro" id="IPR036390">
    <property type="entry name" value="WH_DNA-bd_sf"/>
</dbReference>
<organism evidence="5 6">
    <name type="scientific">Ramlibacter rhizophilus</name>
    <dbReference type="NCBI Taxonomy" id="1781167"/>
    <lineage>
        <taxon>Bacteria</taxon>
        <taxon>Pseudomonadati</taxon>
        <taxon>Pseudomonadota</taxon>
        <taxon>Betaproteobacteria</taxon>
        <taxon>Burkholderiales</taxon>
        <taxon>Comamonadaceae</taxon>
        <taxon>Ramlibacter</taxon>
    </lineage>
</organism>
<protein>
    <submittedName>
        <fullName evidence="5">MarR family transcriptional regulator</fullName>
    </submittedName>
</protein>
<evidence type="ECO:0000256" key="3">
    <source>
        <dbReference type="ARBA" id="ARBA00023163"/>
    </source>
</evidence>